<dbReference type="GO" id="GO:0016121">
    <property type="term" value="P:carotene catabolic process"/>
    <property type="evidence" value="ECO:0007669"/>
    <property type="project" value="TreeGrafter"/>
</dbReference>
<dbReference type="AlphaFoldDB" id="A0AAD9MBF2"/>
<dbReference type="PANTHER" id="PTHR10543:SF24">
    <property type="entry name" value="CAROTENOID ISOMEROOXYGENASE"/>
    <property type="match status" value="1"/>
</dbReference>
<evidence type="ECO:0000256" key="1">
    <source>
        <dbReference type="ARBA" id="ARBA00006787"/>
    </source>
</evidence>
<dbReference type="InterPro" id="IPR004294">
    <property type="entry name" value="Carotenoid_Oase"/>
</dbReference>
<accession>A0AAD9MBF2</accession>
<comment type="similarity">
    <text evidence="1">Belongs to the carotenoid oxygenase family.</text>
</comment>
<proteinExistence type="inferred from homology"/>
<feature type="binding site" evidence="5">
    <location>
        <position position="319"/>
    </location>
    <ligand>
        <name>Fe cation</name>
        <dbReference type="ChEBI" id="CHEBI:24875"/>
        <note>catalytic</note>
    </ligand>
</feature>
<feature type="region of interest" description="Disordered" evidence="6">
    <location>
        <begin position="1"/>
        <end position="21"/>
    </location>
</feature>
<gene>
    <name evidence="7" type="ORF">P8C59_004586</name>
</gene>
<dbReference type="Proteomes" id="UP001217918">
    <property type="component" value="Unassembled WGS sequence"/>
</dbReference>
<dbReference type="GO" id="GO:0010436">
    <property type="term" value="F:carotenoid dioxygenase activity"/>
    <property type="evidence" value="ECO:0007669"/>
    <property type="project" value="TreeGrafter"/>
</dbReference>
<dbReference type="GO" id="GO:0046872">
    <property type="term" value="F:metal ion binding"/>
    <property type="evidence" value="ECO:0007669"/>
    <property type="project" value="UniProtKB-KW"/>
</dbReference>
<comment type="caution">
    <text evidence="7">The sequence shown here is derived from an EMBL/GenBank/DDBJ whole genome shotgun (WGS) entry which is preliminary data.</text>
</comment>
<evidence type="ECO:0000256" key="3">
    <source>
        <dbReference type="ARBA" id="ARBA00023002"/>
    </source>
</evidence>
<feature type="binding site" evidence="5">
    <location>
        <position position="267"/>
    </location>
    <ligand>
        <name>Fe cation</name>
        <dbReference type="ChEBI" id="CHEBI:24875"/>
        <note>catalytic</note>
    </ligand>
</feature>
<comment type="cofactor">
    <cofactor evidence="5">
        <name>Fe(2+)</name>
        <dbReference type="ChEBI" id="CHEBI:29033"/>
    </cofactor>
    <text evidence="5">Binds 1 Fe(2+) ion per subunit.</text>
</comment>
<organism evidence="7 8">
    <name type="scientific">Phyllachora maydis</name>
    <dbReference type="NCBI Taxonomy" id="1825666"/>
    <lineage>
        <taxon>Eukaryota</taxon>
        <taxon>Fungi</taxon>
        <taxon>Dikarya</taxon>
        <taxon>Ascomycota</taxon>
        <taxon>Pezizomycotina</taxon>
        <taxon>Sordariomycetes</taxon>
        <taxon>Sordariomycetidae</taxon>
        <taxon>Phyllachorales</taxon>
        <taxon>Phyllachoraceae</taxon>
        <taxon>Phyllachora</taxon>
    </lineage>
</organism>
<reference evidence="7" key="1">
    <citation type="journal article" date="2023" name="Mol. Plant Microbe Interact.">
        <title>Elucidating the Obligate Nature and Biological Capacity of an Invasive Fungal Corn Pathogen.</title>
        <authorList>
            <person name="MacCready J.S."/>
            <person name="Roggenkamp E.M."/>
            <person name="Gdanetz K."/>
            <person name="Chilvers M.I."/>
        </authorList>
    </citation>
    <scope>NUCLEOTIDE SEQUENCE</scope>
    <source>
        <strain evidence="7">PM02</strain>
    </source>
</reference>
<evidence type="ECO:0000256" key="4">
    <source>
        <dbReference type="ARBA" id="ARBA00023004"/>
    </source>
</evidence>
<evidence type="ECO:0000256" key="5">
    <source>
        <dbReference type="PIRSR" id="PIRSR604294-1"/>
    </source>
</evidence>
<sequence length="635" mass="70260">MAPRLEKGRALRRTSGDEEQDARQVLENVANAAWRDWPNEAGFDDLTEEQGPFELKLTGEIPVWAAGSLYRTGPGGYKIDDTARGTFYTSHWFDGFAQTHRFDIVPQDDGTSVTVHYSSRRQSDQLIDKIKRDGVRVNFSFAQRADPCVGIFSKVTSTFSALASHSSADRTTENVCVTVLSHLNLPDSVQKPITRPVMDAAAVRKAESKAPDVKISGHRAEKLPRSMWIGTDTPTLKNIDPRTLEPIGYTTQRLLHPELAGPLSCAHAQRDPVTGDLFNYNLQFGRYAIYRIFRLNASTGTVDILATISRPDVNAAYIHSFFLTPSFVVLCIPSTHMGNMGFSVLWQRNMVDAIVPFSEDNKCKWLVVDRLHGKGVVAEFETDAGFFFHSVNAFEEPVAAADGTGSGALTVSCDVVDFPNHDIIFALYYDVMLQRNGAADAFFDEAHARGQGARLARYRFTVPAVEAEDESRRLAVEKVFAIPAPHAGELPTINPAFAARRHRYVYALSNRGLSTLLDGIVKTDTETREALLWDPPHGHTPGEAIFVGRPGSTEEDDGVLLSVVLDGHARTSYLLCLDARTMNEVGRAECPISMRRMDKLFGVADFSGLQDVGNAAKQMEDPAEMEKMEHAHRRV</sequence>
<evidence type="ECO:0000313" key="8">
    <source>
        <dbReference type="Proteomes" id="UP001217918"/>
    </source>
</evidence>
<keyword evidence="8" id="KW-1185">Reference proteome</keyword>
<keyword evidence="2 5" id="KW-0479">Metal-binding</keyword>
<dbReference type="EMBL" id="JAQQPM010000003">
    <property type="protein sequence ID" value="KAK2070052.1"/>
    <property type="molecule type" value="Genomic_DNA"/>
</dbReference>
<dbReference type="Pfam" id="PF03055">
    <property type="entry name" value="RPE65"/>
    <property type="match status" value="1"/>
</dbReference>
<keyword evidence="4 5" id="KW-0408">Iron</keyword>
<feature type="binding site" evidence="5">
    <location>
        <position position="389"/>
    </location>
    <ligand>
        <name>Fe cation</name>
        <dbReference type="ChEBI" id="CHEBI:24875"/>
        <note>catalytic</note>
    </ligand>
</feature>
<dbReference type="PANTHER" id="PTHR10543">
    <property type="entry name" value="BETA-CAROTENE DIOXYGENASE"/>
    <property type="match status" value="1"/>
</dbReference>
<evidence type="ECO:0000256" key="6">
    <source>
        <dbReference type="SAM" id="MobiDB-lite"/>
    </source>
</evidence>
<protein>
    <submittedName>
        <fullName evidence="7">Uncharacterized protein</fullName>
    </submittedName>
</protein>
<keyword evidence="3" id="KW-0560">Oxidoreductase</keyword>
<name>A0AAD9MBF2_9PEZI</name>
<evidence type="ECO:0000256" key="2">
    <source>
        <dbReference type="ARBA" id="ARBA00022723"/>
    </source>
</evidence>
<evidence type="ECO:0000313" key="7">
    <source>
        <dbReference type="EMBL" id="KAK2070052.1"/>
    </source>
</evidence>